<dbReference type="InterPro" id="IPR029058">
    <property type="entry name" value="AB_hydrolase_fold"/>
</dbReference>
<evidence type="ECO:0000313" key="3">
    <source>
        <dbReference type="EMBL" id="NID04686.1"/>
    </source>
</evidence>
<proteinExistence type="predicted"/>
<dbReference type="Gene3D" id="3.40.50.1820">
    <property type="entry name" value="alpha/beta hydrolase"/>
    <property type="match status" value="1"/>
</dbReference>
<protein>
    <submittedName>
        <fullName evidence="3">Alpha/beta hydrolase</fullName>
    </submittedName>
</protein>
<keyword evidence="1 3" id="KW-0378">Hydrolase</keyword>
<dbReference type="InterPro" id="IPR050266">
    <property type="entry name" value="AB_hydrolase_sf"/>
</dbReference>
<organism evidence="3 4">
    <name type="scientific">Luteibacter jiangsuensis</name>
    <dbReference type="NCBI Taxonomy" id="637577"/>
    <lineage>
        <taxon>Bacteria</taxon>
        <taxon>Pseudomonadati</taxon>
        <taxon>Pseudomonadota</taxon>
        <taxon>Gammaproteobacteria</taxon>
        <taxon>Lysobacterales</taxon>
        <taxon>Rhodanobacteraceae</taxon>
        <taxon>Luteibacter</taxon>
    </lineage>
</organism>
<dbReference type="EMBL" id="JAAQQR010000003">
    <property type="protein sequence ID" value="NID04686.1"/>
    <property type="molecule type" value="Genomic_DNA"/>
</dbReference>
<comment type="caution">
    <text evidence="3">The sequence shown here is derived from an EMBL/GenBank/DDBJ whole genome shotgun (WGS) entry which is preliminary data.</text>
</comment>
<evidence type="ECO:0000256" key="1">
    <source>
        <dbReference type="ARBA" id="ARBA00022801"/>
    </source>
</evidence>
<dbReference type="Proteomes" id="UP001429601">
    <property type="component" value="Unassembled WGS sequence"/>
</dbReference>
<accession>A0ABX0Q4H6</accession>
<name>A0ABX0Q4H6_9GAMM</name>
<dbReference type="RefSeq" id="WP_167124594.1">
    <property type="nucleotide sequence ID" value="NZ_JAAQQR010000003.1"/>
</dbReference>
<dbReference type="PANTHER" id="PTHR43798:SF31">
    <property type="entry name" value="AB HYDROLASE SUPERFAMILY PROTEIN YCLE"/>
    <property type="match status" value="1"/>
</dbReference>
<sequence>MKIHTNGVSLNVRVQGDGETSLVFLHYWGGSSRTWHHVTHALADRFQTVALDQRGWGDSDAGDGNFLVATLADDVEGAIDALALERYVLVGHSMGGKVAQLLASRRPKGLAGVVLVAPGSPGPSVFPLEQRTMMTHAYETRESVAATVTQVLTGKALSTSDFEQVIDDSLRGAPEAKVAWPMATMMEDIRSEVANIGVPVLVVGGESDKVDSVELLSSHVLPFLRGATLTVLPQTGHLSPLESPDELAQLIARFACGAANSEWSNAR</sequence>
<reference evidence="3 4" key="1">
    <citation type="journal article" date="2011" name="Curr. Microbiol.">
        <title>Luteibacter jiangsuensis sp. nov.: a methamidophos-degrading bacterium isolated from a methamidophos-manufacturing factory.</title>
        <authorList>
            <person name="Wang L."/>
            <person name="Wang G.L."/>
            <person name="Li S.P."/>
            <person name="Jiang J.D."/>
        </authorList>
    </citation>
    <scope>NUCLEOTIDE SEQUENCE [LARGE SCALE GENOMIC DNA]</scope>
    <source>
        <strain evidence="3 4">CGMCC 1.10133</strain>
    </source>
</reference>
<dbReference type="PANTHER" id="PTHR43798">
    <property type="entry name" value="MONOACYLGLYCEROL LIPASE"/>
    <property type="match status" value="1"/>
</dbReference>
<dbReference type="InterPro" id="IPR000073">
    <property type="entry name" value="AB_hydrolase_1"/>
</dbReference>
<evidence type="ECO:0000313" key="4">
    <source>
        <dbReference type="Proteomes" id="UP001429601"/>
    </source>
</evidence>
<dbReference type="GO" id="GO:0016787">
    <property type="term" value="F:hydrolase activity"/>
    <property type="evidence" value="ECO:0007669"/>
    <property type="project" value="UniProtKB-KW"/>
</dbReference>
<gene>
    <name evidence="3" type="ORF">HBF26_07295</name>
</gene>
<feature type="domain" description="AB hydrolase-1" evidence="2">
    <location>
        <begin position="22"/>
        <end position="249"/>
    </location>
</feature>
<keyword evidence="4" id="KW-1185">Reference proteome</keyword>
<dbReference type="PRINTS" id="PR00111">
    <property type="entry name" value="ABHYDROLASE"/>
</dbReference>
<dbReference type="Pfam" id="PF12697">
    <property type="entry name" value="Abhydrolase_6"/>
    <property type="match status" value="1"/>
</dbReference>
<evidence type="ECO:0000259" key="2">
    <source>
        <dbReference type="Pfam" id="PF12697"/>
    </source>
</evidence>
<dbReference type="SUPFAM" id="SSF53474">
    <property type="entry name" value="alpha/beta-Hydrolases"/>
    <property type="match status" value="1"/>
</dbReference>